<evidence type="ECO:0000256" key="3">
    <source>
        <dbReference type="ARBA" id="ARBA00038020"/>
    </source>
</evidence>
<gene>
    <name evidence="5" type="ORF">OMED0936_LOCUS825</name>
</gene>
<dbReference type="AlphaFoldDB" id="A0A7S0XKY3"/>
<evidence type="ECO:0000256" key="1">
    <source>
        <dbReference type="ARBA" id="ARBA00004202"/>
    </source>
</evidence>
<feature type="domain" description="CRAL-TRIO" evidence="4">
    <location>
        <begin position="34"/>
        <end position="210"/>
    </location>
</feature>
<dbReference type="Pfam" id="PF00650">
    <property type="entry name" value="CRAL_TRIO"/>
    <property type="match status" value="1"/>
</dbReference>
<dbReference type="PANTHER" id="PTHR45657:SF1">
    <property type="entry name" value="CRAL-TRIO DOMAIN-CONTAINING PROTEIN YKL091C-RELATED"/>
    <property type="match status" value="1"/>
</dbReference>
<dbReference type="GO" id="GO:0005886">
    <property type="term" value="C:plasma membrane"/>
    <property type="evidence" value="ECO:0007669"/>
    <property type="project" value="UniProtKB-SubCell"/>
</dbReference>
<comment type="subcellular location">
    <subcellularLocation>
        <location evidence="1">Cell membrane</location>
        <topology evidence="1">Peripheral membrane protein</topology>
    </subcellularLocation>
    <subcellularLocation>
        <location evidence="2">Golgi apparatus membrane</location>
        <topology evidence="2">Peripheral membrane protein</topology>
    </subcellularLocation>
</comment>
<dbReference type="SUPFAM" id="SSF52087">
    <property type="entry name" value="CRAL/TRIO domain"/>
    <property type="match status" value="1"/>
</dbReference>
<proteinExistence type="inferred from homology"/>
<dbReference type="InterPro" id="IPR001251">
    <property type="entry name" value="CRAL-TRIO_dom"/>
</dbReference>
<dbReference type="InterPro" id="IPR051026">
    <property type="entry name" value="PI/PC_transfer"/>
</dbReference>
<dbReference type="SMART" id="SM00516">
    <property type="entry name" value="SEC14"/>
    <property type="match status" value="1"/>
</dbReference>
<dbReference type="PANTHER" id="PTHR45657">
    <property type="entry name" value="CRAL-TRIO DOMAIN-CONTAINING PROTEIN YKL091C-RELATED"/>
    <property type="match status" value="1"/>
</dbReference>
<dbReference type="EMBL" id="HBFF01001017">
    <property type="protein sequence ID" value="CAD8727904.1"/>
    <property type="molecule type" value="Transcribed_RNA"/>
</dbReference>
<dbReference type="Gene3D" id="3.40.525.10">
    <property type="entry name" value="CRAL-TRIO lipid binding domain"/>
    <property type="match status" value="1"/>
</dbReference>
<organism evidence="5">
    <name type="scientific">Ostreococcus mediterraneus</name>
    <dbReference type="NCBI Taxonomy" id="1486918"/>
    <lineage>
        <taxon>Eukaryota</taxon>
        <taxon>Viridiplantae</taxon>
        <taxon>Chlorophyta</taxon>
        <taxon>Mamiellophyceae</taxon>
        <taxon>Mamiellales</taxon>
        <taxon>Bathycoccaceae</taxon>
        <taxon>Ostreococcus</taxon>
    </lineage>
</organism>
<name>A0A7S0XKY3_9CHLO</name>
<sequence length="297" mass="32768">MLTKTLEWRKANDVDRCLETPISAEHLRHVREIPAFYCGFGKTGHPVYLEHTAAIPWDTILANMTTDEFLVSQVQTLEWQASVVFPEASRRAGDAITQVINVWDLKGLTLSGFSSDVRALVKKASALAQDNYPEGLYAAYIINAPKIFSMVWAVVKQFLDAKTVAKVHIYGSGDKMWTKLMDRLGEGVTLRKEMVCCSKADIGKPEAEYGLQGAHGATQRWISDRIAGRESDFGSAPGVLRRESSTKDIFDIFFDASDDLCAPDLASFNQRSSSARLSSSQPVVESVSASKSKKCCC</sequence>
<reference evidence="5" key="1">
    <citation type="submission" date="2021-01" db="EMBL/GenBank/DDBJ databases">
        <authorList>
            <person name="Corre E."/>
            <person name="Pelletier E."/>
            <person name="Niang G."/>
            <person name="Scheremetjew M."/>
            <person name="Finn R."/>
            <person name="Kale V."/>
            <person name="Holt S."/>
            <person name="Cochrane G."/>
            <person name="Meng A."/>
            <person name="Brown T."/>
            <person name="Cohen L."/>
        </authorList>
    </citation>
    <scope>NUCLEOTIDE SEQUENCE</scope>
    <source>
        <strain evidence="5">Clade-D-RCC2573</strain>
    </source>
</reference>
<comment type="similarity">
    <text evidence="3">Belongs to the SFH family.</text>
</comment>
<accession>A0A7S0XKY3</accession>
<evidence type="ECO:0000256" key="2">
    <source>
        <dbReference type="ARBA" id="ARBA00004395"/>
    </source>
</evidence>
<dbReference type="PROSITE" id="PS50191">
    <property type="entry name" value="CRAL_TRIO"/>
    <property type="match status" value="1"/>
</dbReference>
<dbReference type="GO" id="GO:0000139">
    <property type="term" value="C:Golgi membrane"/>
    <property type="evidence" value="ECO:0007669"/>
    <property type="project" value="UniProtKB-SubCell"/>
</dbReference>
<dbReference type="CDD" id="cd00170">
    <property type="entry name" value="SEC14"/>
    <property type="match status" value="1"/>
</dbReference>
<dbReference type="InterPro" id="IPR036865">
    <property type="entry name" value="CRAL-TRIO_dom_sf"/>
</dbReference>
<evidence type="ECO:0000259" key="4">
    <source>
        <dbReference type="PROSITE" id="PS50191"/>
    </source>
</evidence>
<evidence type="ECO:0000313" key="5">
    <source>
        <dbReference type="EMBL" id="CAD8727904.1"/>
    </source>
</evidence>
<protein>
    <recommendedName>
        <fullName evidence="4">CRAL-TRIO domain-containing protein</fullName>
    </recommendedName>
</protein>